<dbReference type="AlphaFoldDB" id="A0AA39Q2J3"/>
<evidence type="ECO:0000256" key="2">
    <source>
        <dbReference type="ARBA" id="ARBA00023445"/>
    </source>
</evidence>
<dbReference type="SUPFAM" id="SSF51735">
    <property type="entry name" value="NAD(P)-binding Rossmann-fold domains"/>
    <property type="match status" value="1"/>
</dbReference>
<dbReference type="InterPro" id="IPR001509">
    <property type="entry name" value="Epimerase_deHydtase"/>
</dbReference>
<dbReference type="InterPro" id="IPR050425">
    <property type="entry name" value="NAD(P)_dehydrat-like"/>
</dbReference>
<evidence type="ECO:0000259" key="3">
    <source>
        <dbReference type="Pfam" id="PF01370"/>
    </source>
</evidence>
<protein>
    <recommendedName>
        <fullName evidence="3">NAD-dependent epimerase/dehydratase domain-containing protein</fullName>
    </recommendedName>
</protein>
<accession>A0AA39Q2J3</accession>
<organism evidence="4 5">
    <name type="scientific">Armillaria luteobubalina</name>
    <dbReference type="NCBI Taxonomy" id="153913"/>
    <lineage>
        <taxon>Eukaryota</taxon>
        <taxon>Fungi</taxon>
        <taxon>Dikarya</taxon>
        <taxon>Basidiomycota</taxon>
        <taxon>Agaricomycotina</taxon>
        <taxon>Agaricomycetes</taxon>
        <taxon>Agaricomycetidae</taxon>
        <taxon>Agaricales</taxon>
        <taxon>Marasmiineae</taxon>
        <taxon>Physalacriaceae</taxon>
        <taxon>Armillaria</taxon>
    </lineage>
</organism>
<dbReference type="InterPro" id="IPR036291">
    <property type="entry name" value="NAD(P)-bd_dom_sf"/>
</dbReference>
<dbReference type="EMBL" id="JAUEPU010000020">
    <property type="protein sequence ID" value="KAK0494634.1"/>
    <property type="molecule type" value="Genomic_DNA"/>
</dbReference>
<evidence type="ECO:0000313" key="4">
    <source>
        <dbReference type="EMBL" id="KAK0494634.1"/>
    </source>
</evidence>
<keyword evidence="5" id="KW-1185">Reference proteome</keyword>
<dbReference type="PANTHER" id="PTHR10366:SF564">
    <property type="entry name" value="STEROL-4-ALPHA-CARBOXYLATE 3-DEHYDROGENASE, DECARBOXYLATING"/>
    <property type="match status" value="1"/>
</dbReference>
<dbReference type="Proteomes" id="UP001175228">
    <property type="component" value="Unassembled WGS sequence"/>
</dbReference>
<dbReference type="PANTHER" id="PTHR10366">
    <property type="entry name" value="NAD DEPENDENT EPIMERASE/DEHYDRATASE"/>
    <property type="match status" value="1"/>
</dbReference>
<dbReference type="GO" id="GO:0016616">
    <property type="term" value="F:oxidoreductase activity, acting on the CH-OH group of donors, NAD or NADP as acceptor"/>
    <property type="evidence" value="ECO:0007669"/>
    <property type="project" value="TreeGrafter"/>
</dbReference>
<comment type="similarity">
    <text evidence="2">Belongs to the NAD(P)-dependent epimerase/dehydratase family. Dihydroflavonol-4-reductase subfamily.</text>
</comment>
<evidence type="ECO:0000256" key="1">
    <source>
        <dbReference type="ARBA" id="ARBA00023002"/>
    </source>
</evidence>
<feature type="domain" description="NAD-dependent epimerase/dehydratase" evidence="3">
    <location>
        <begin position="11"/>
        <end position="251"/>
    </location>
</feature>
<reference evidence="4" key="1">
    <citation type="submission" date="2023-06" db="EMBL/GenBank/DDBJ databases">
        <authorList>
            <consortium name="Lawrence Berkeley National Laboratory"/>
            <person name="Ahrendt S."/>
            <person name="Sahu N."/>
            <person name="Indic B."/>
            <person name="Wong-Bajracharya J."/>
            <person name="Merenyi Z."/>
            <person name="Ke H.-M."/>
            <person name="Monk M."/>
            <person name="Kocsube S."/>
            <person name="Drula E."/>
            <person name="Lipzen A."/>
            <person name="Balint B."/>
            <person name="Henrissat B."/>
            <person name="Andreopoulos B."/>
            <person name="Martin F.M."/>
            <person name="Harder C.B."/>
            <person name="Rigling D."/>
            <person name="Ford K.L."/>
            <person name="Foster G.D."/>
            <person name="Pangilinan J."/>
            <person name="Papanicolaou A."/>
            <person name="Barry K."/>
            <person name="LaButti K."/>
            <person name="Viragh M."/>
            <person name="Koriabine M."/>
            <person name="Yan M."/>
            <person name="Riley R."/>
            <person name="Champramary S."/>
            <person name="Plett K.L."/>
            <person name="Tsai I.J."/>
            <person name="Slot J."/>
            <person name="Sipos G."/>
            <person name="Plett J."/>
            <person name="Nagy L.G."/>
            <person name="Grigoriev I.V."/>
        </authorList>
    </citation>
    <scope>NUCLEOTIDE SEQUENCE</scope>
    <source>
        <strain evidence="4">HWK02</strain>
    </source>
</reference>
<dbReference type="Pfam" id="PF01370">
    <property type="entry name" value="Epimerase"/>
    <property type="match status" value="1"/>
</dbReference>
<proteinExistence type="inferred from homology"/>
<gene>
    <name evidence="4" type="ORF">EDD18DRAFT_1175428</name>
</gene>
<name>A0AA39Q2J3_9AGAR</name>
<sequence length="355" mass="38658">MSFSNVNSGLIFVTGSTGFIGFHILSQLLDSGYTVRAAARGKKIDLLNKALAANYRSDKFEVVEVVDIASSNLSQHLKGVNGIIHAAAPLPGRVDPETAFRSSVEGSLHILREAVEAKIHRVVITSSVVTYPFPQGPYGADDWNSVTKEQAIASGQPFPVYIAQKKYADLAVVEFAEKHPEIDITLVGPPFNFGPFAPGFEYLLPEPDLNAFSTNGSIYALLRPGNTEFPGAPGAIDVRDAARAHVVALQSRPSAEVGRKRFAIVSPHRSSYKDALATIAKERPELKGRLTDITLAPEWPSYTLPVEWQRIEDVLGLKADSFIPWEKTVLDAVDSLVRIEGLWKEKGFKVGPALL</sequence>
<dbReference type="Gene3D" id="3.40.50.720">
    <property type="entry name" value="NAD(P)-binding Rossmann-like Domain"/>
    <property type="match status" value="1"/>
</dbReference>
<evidence type="ECO:0000313" key="5">
    <source>
        <dbReference type="Proteomes" id="UP001175228"/>
    </source>
</evidence>
<comment type="caution">
    <text evidence="4">The sequence shown here is derived from an EMBL/GenBank/DDBJ whole genome shotgun (WGS) entry which is preliminary data.</text>
</comment>
<keyword evidence="1" id="KW-0560">Oxidoreductase</keyword>